<protein>
    <submittedName>
        <fullName evidence="1">Uncharacterized protein</fullName>
    </submittedName>
</protein>
<proteinExistence type="predicted"/>
<reference evidence="1 2" key="1">
    <citation type="submission" date="2018-06" db="EMBL/GenBank/DDBJ databases">
        <authorList>
            <consortium name="Pathogen Informatics"/>
            <person name="Doyle S."/>
        </authorList>
    </citation>
    <scope>NUCLEOTIDE SEQUENCE [LARGE SCALE GENOMIC DNA]</scope>
    <source>
        <strain evidence="1 2">NCTC9128</strain>
    </source>
</reference>
<accession>A0A2X3F1Y8</accession>
<dbReference type="Proteomes" id="UP000251088">
    <property type="component" value="Unassembled WGS sequence"/>
</dbReference>
<dbReference type="AlphaFoldDB" id="A0A2X3F1Y8"/>
<name>A0A2X3F1Y8_KLEPN</name>
<gene>
    <name evidence="1" type="ORF">NCTC9128_07985</name>
</gene>
<sequence length="110" mass="12474">MPLRQGLKPDAKQFPVMGHIVTADKAHHWLPGGHHRMYRHLRFLLLGIDHRRTGGRSAMDRAAVEDHAVDVTLVQPAVELLFRFPFGEKLGMTNFDAVGEILRQSVEKMP</sequence>
<dbReference type="EMBL" id="UAWN01000018">
    <property type="protein sequence ID" value="SQC42551.1"/>
    <property type="molecule type" value="Genomic_DNA"/>
</dbReference>
<evidence type="ECO:0000313" key="1">
    <source>
        <dbReference type="EMBL" id="SQC42551.1"/>
    </source>
</evidence>
<evidence type="ECO:0000313" key="2">
    <source>
        <dbReference type="Proteomes" id="UP000251088"/>
    </source>
</evidence>
<organism evidence="1 2">
    <name type="scientific">Klebsiella pneumoniae</name>
    <dbReference type="NCBI Taxonomy" id="573"/>
    <lineage>
        <taxon>Bacteria</taxon>
        <taxon>Pseudomonadati</taxon>
        <taxon>Pseudomonadota</taxon>
        <taxon>Gammaproteobacteria</taxon>
        <taxon>Enterobacterales</taxon>
        <taxon>Enterobacteriaceae</taxon>
        <taxon>Klebsiella/Raoultella group</taxon>
        <taxon>Klebsiella</taxon>
        <taxon>Klebsiella pneumoniae complex</taxon>
    </lineage>
</organism>